<feature type="chain" id="PRO_5003059324" description="Fibronectin type-III domain-containing protein" evidence="1">
    <location>
        <begin position="19"/>
        <end position="990"/>
    </location>
</feature>
<protein>
    <recommendedName>
        <fullName evidence="2">Fibronectin type-III domain-containing protein</fullName>
    </recommendedName>
</protein>
<evidence type="ECO:0000259" key="2">
    <source>
        <dbReference type="SMART" id="SM00060"/>
    </source>
</evidence>
<keyword evidence="4" id="KW-1185">Reference proteome</keyword>
<dbReference type="PATRIC" id="fig|717959.3.peg.2856"/>
<dbReference type="Gene3D" id="2.60.40.10">
    <property type="entry name" value="Immunoglobulins"/>
    <property type="match status" value="1"/>
</dbReference>
<dbReference type="AlphaFoldDB" id="D4IL61"/>
<feature type="signal peptide" evidence="1">
    <location>
        <begin position="1"/>
        <end position="18"/>
    </location>
</feature>
<organism evidence="3 4">
    <name type="scientific">Alistipes shahii WAL 8301</name>
    <dbReference type="NCBI Taxonomy" id="717959"/>
    <lineage>
        <taxon>Bacteria</taxon>
        <taxon>Pseudomonadati</taxon>
        <taxon>Bacteroidota</taxon>
        <taxon>Bacteroidia</taxon>
        <taxon>Bacteroidales</taxon>
        <taxon>Rikenellaceae</taxon>
        <taxon>Alistipes</taxon>
    </lineage>
</organism>
<gene>
    <name evidence="3" type="ORF">AL1_11810</name>
</gene>
<dbReference type="RefSeq" id="WP_015546586.1">
    <property type="nucleotide sequence ID" value="NC_021030.1"/>
</dbReference>
<dbReference type="SMART" id="SM00060">
    <property type="entry name" value="FN3"/>
    <property type="match status" value="3"/>
</dbReference>
<reference evidence="3 4" key="2">
    <citation type="submission" date="2010-03" db="EMBL/GenBank/DDBJ databases">
        <authorList>
            <person name="Pajon A."/>
        </authorList>
    </citation>
    <scope>NUCLEOTIDE SEQUENCE [LARGE SCALE GENOMIC DNA]</scope>
    <source>
        <strain evidence="3 4">WAL 8301</strain>
    </source>
</reference>
<evidence type="ECO:0000313" key="4">
    <source>
        <dbReference type="Proteomes" id="UP000008794"/>
    </source>
</evidence>
<dbReference type="BioCyc" id="ASHA717959:AL1_RS05505-MONOMER"/>
<dbReference type="Proteomes" id="UP000008794">
    <property type="component" value="Chromosome"/>
</dbReference>
<feature type="domain" description="Fibronectin type-III" evidence="2">
    <location>
        <begin position="224"/>
        <end position="298"/>
    </location>
</feature>
<dbReference type="EMBL" id="FP929032">
    <property type="protein sequence ID" value="CBK63673.1"/>
    <property type="molecule type" value="Genomic_DNA"/>
</dbReference>
<dbReference type="GeneID" id="92755723"/>
<evidence type="ECO:0000313" key="3">
    <source>
        <dbReference type="EMBL" id="CBK63673.1"/>
    </source>
</evidence>
<proteinExistence type="predicted"/>
<dbReference type="InterPro" id="IPR013783">
    <property type="entry name" value="Ig-like_fold"/>
</dbReference>
<accession>D4IL61</accession>
<name>D4IL61_9BACT</name>
<dbReference type="STRING" id="717959.AL1_11810"/>
<evidence type="ECO:0000256" key="1">
    <source>
        <dbReference type="SAM" id="SignalP"/>
    </source>
</evidence>
<keyword evidence="1" id="KW-0732">Signal</keyword>
<reference evidence="3 4" key="1">
    <citation type="submission" date="2010-03" db="EMBL/GenBank/DDBJ databases">
        <title>The genome sequence of Alistipes shahii WAL 8301.</title>
        <authorList>
            <consortium name="metaHIT consortium -- http://www.metahit.eu/"/>
            <person name="Pajon A."/>
            <person name="Turner K."/>
            <person name="Parkhill J."/>
        </authorList>
    </citation>
    <scope>NUCLEOTIDE SEQUENCE [LARGE SCALE GENOMIC DNA]</scope>
    <source>
        <strain evidence="3 4">WAL 8301</strain>
    </source>
</reference>
<feature type="domain" description="Fibronectin type-III" evidence="2">
    <location>
        <begin position="575"/>
        <end position="651"/>
    </location>
</feature>
<dbReference type="KEGG" id="ash:AL1_11810"/>
<dbReference type="HOGENOM" id="CLU_301618_0_0_10"/>
<feature type="domain" description="Fibronectin type-III" evidence="2">
    <location>
        <begin position="468"/>
        <end position="552"/>
    </location>
</feature>
<dbReference type="CDD" id="cd00063">
    <property type="entry name" value="FN3"/>
    <property type="match status" value="1"/>
</dbReference>
<dbReference type="InterPro" id="IPR003961">
    <property type="entry name" value="FN3_dom"/>
</dbReference>
<sequence length="990" mass="102548">MKTIINKFLLLVTLFAGAASLHGCSDPDGIIEDIAYGREFSPLNFTHTLSNNVNVTFSWTVMAGIADYTLTLSYADGEGGVYDQVDLIAPLDGDGNTVKTMEYSFRELPGNREWIAELVAVSQRAGVADSKPAACAFATGVENLFLNDGKMGDGDVTATTAMLRWVAGSNVTHLDVTPDVGLVKLTSAQIAAGEYELTGLVTGTSYTVGLLRDEAVRGTISFVASDKIDVDVVDKGATRITLAWGADRQVTSLVLTGGDDERNVTLTDAEVAAHTYTFEGLKARTEYSISVYIAGVESGSLVVTTLGQSSLWDFTTGWQPVSWETDQTIDGLTILAASGKNVEIREDADYGCNYLDLRGKSTVKEGEAPSQRAVQFSVVGEGVIAIDCYANGAGRNFYAHVDALGKSFGPVEAPTADNRGKVYIPCPGIPASAKVSIWTDATINHIYSIGWYEGAEAPGQNATPLDAPVVTADPASVTKGDNTGVTFSWAAVPNAATYTYRLALTTLNGEAEEVVRLSETVSATRMTVPAETVARLKPGTYTISVTAAAVSDYLYKPSPAGTAALTVADTKLAAPAVKVTPAKVTRGDQTEVTASWDAVDGAASYDVSFNGGASENVTGTSYTIAAATVAGLAAGEYAISVVANPADASAQASDAGTARLTVVEASGPGGDNFAWDFSSSAFSDLIARLTAAGSAGLTDLDETIDGLRILSGGSSFRGGTSSGVSYIQTGGKGTASVRSFSFTASASGKLKVVASNTGSGAATDGRSVTVQIGDDAAGAQSKEAGSGSGEPTTCEFDIAVTGETTVYVYSTINGLRFYSIEYVSDGGSGGGDAGTDYTMTLSATAGVLSSNITGLPTSWAAGDSTWTATDDTGTSAITFTGNIYYSTSDTKNIVWYFNKGKAETHVAASDMGKIRKITINPNSARKPELLTCTYGTSATVLAATEPTGTNSSTISFDFAAAGVDASDFRIGFSDTSTNIEIGKVVIEYTR</sequence>